<dbReference type="SUPFAM" id="SSF55073">
    <property type="entry name" value="Nucleotide cyclase"/>
    <property type="match status" value="1"/>
</dbReference>
<name>A0ABW0LAQ2_9BURK</name>
<reference evidence="8" key="1">
    <citation type="journal article" date="2019" name="Int. J. Syst. Evol. Microbiol.">
        <title>The Global Catalogue of Microorganisms (GCM) 10K type strain sequencing project: providing services to taxonomists for standard genome sequencing and annotation.</title>
        <authorList>
            <consortium name="The Broad Institute Genomics Platform"/>
            <consortium name="The Broad Institute Genome Sequencing Center for Infectious Disease"/>
            <person name="Wu L."/>
            <person name="Ma J."/>
        </authorList>
    </citation>
    <scope>NUCLEOTIDE SEQUENCE [LARGE SCALE GENOMIC DNA]</scope>
    <source>
        <strain evidence="8">KACC 12649</strain>
    </source>
</reference>
<evidence type="ECO:0000313" key="8">
    <source>
        <dbReference type="Proteomes" id="UP001596050"/>
    </source>
</evidence>
<keyword evidence="8" id="KW-1185">Reference proteome</keyword>
<accession>A0ABW0LAQ2</accession>
<organism evidence="7 8">
    <name type="scientific">Massilia niabensis</name>
    <dbReference type="NCBI Taxonomy" id="544910"/>
    <lineage>
        <taxon>Bacteria</taxon>
        <taxon>Pseudomonadati</taxon>
        <taxon>Pseudomonadota</taxon>
        <taxon>Betaproteobacteria</taxon>
        <taxon>Burkholderiales</taxon>
        <taxon>Oxalobacteraceae</taxon>
        <taxon>Telluria group</taxon>
        <taxon>Massilia</taxon>
    </lineage>
</organism>
<evidence type="ECO:0000256" key="2">
    <source>
        <dbReference type="ARBA" id="ARBA00034247"/>
    </source>
</evidence>
<keyword evidence="4" id="KW-1133">Transmembrane helix</keyword>
<dbReference type="InterPro" id="IPR029787">
    <property type="entry name" value="Nucleotide_cyclase"/>
</dbReference>
<evidence type="ECO:0000256" key="1">
    <source>
        <dbReference type="ARBA" id="ARBA00012528"/>
    </source>
</evidence>
<dbReference type="InterPro" id="IPR019734">
    <property type="entry name" value="TPR_rpt"/>
</dbReference>
<feature type="chain" id="PRO_5047264768" description="diguanylate cyclase" evidence="5">
    <location>
        <begin position="36"/>
        <end position="698"/>
    </location>
</feature>
<keyword evidence="7" id="KW-0808">Transferase</keyword>
<dbReference type="InterPro" id="IPR000160">
    <property type="entry name" value="GGDEF_dom"/>
</dbReference>
<keyword evidence="5" id="KW-0732">Signal</keyword>
<dbReference type="CDD" id="cd01949">
    <property type="entry name" value="GGDEF"/>
    <property type="match status" value="1"/>
</dbReference>
<comment type="caution">
    <text evidence="7">The sequence shown here is derived from an EMBL/GenBank/DDBJ whole genome shotgun (WGS) entry which is preliminary data.</text>
</comment>
<keyword evidence="4" id="KW-0472">Membrane</keyword>
<dbReference type="NCBIfam" id="TIGR00254">
    <property type="entry name" value="GGDEF"/>
    <property type="match status" value="1"/>
</dbReference>
<sequence length="698" mass="77524">MPAACETRQPSRRPATLLAALLLAAPLLGASCAWGQAPAPLAERLAEIREINRFVPEKALPMLQAIEPEARAGSVQDKVELLAHLCLAHYYLGKFDQALAVCDELVRLGRLEKNNAAVAKGLLHQAYVKYAQNELALSHTLIWEAERLAGTTNDVELRMRAGISSAEAYAEDGNFPRALEGMQAIVTWTRKHGDKVHLVIALNSMAKLYVTMRGYDKGFEALDEAMALAAKTVSPGRLALLKATEYRLAVGTGQMTRALQAQLDELALQRELGAHSAVPYSLVNLADCYLKMHDHRRALAYGLQAFEAARALGNENLVATARVNIGQAYLAGGRVAEGKRSFEQGLAIYEKLGSKPELQAVLAEYGNALERAGDHAGAVHAYHRERALSNELFEKRRQKAMLELQEKYDADRKQRQIELLQRENQVKSVEIDNRRLQQRVWWLLAVVFALASVVVGLLYRKVRHANAQLYRKNLELKQQSVRDPLTGLYNRRHFQEFMRNYESADQRADQRGAGVSGDEMVSALFLLDVDHFKHINDTWGHGAGDEVLIKLADSLREILRETDMIVRWGGEEFLAFLPALPKSSLDEVARRLLNGIADTHIVFQGTRLSANVSIGFAPFPLGPGGEPLSWERAVNLVDMALYMAKGHGRNRAYGVCGFANFGRTSMEEIEQNLEQAWRAGFVEMSIVTGGYPELRASA</sequence>
<dbReference type="Pfam" id="PF00990">
    <property type="entry name" value="GGDEF"/>
    <property type="match status" value="1"/>
</dbReference>
<dbReference type="InterPro" id="IPR011990">
    <property type="entry name" value="TPR-like_helical_dom_sf"/>
</dbReference>
<evidence type="ECO:0000256" key="4">
    <source>
        <dbReference type="SAM" id="Phobius"/>
    </source>
</evidence>
<comment type="catalytic activity">
    <reaction evidence="2">
        <text>2 GTP = 3',3'-c-di-GMP + 2 diphosphate</text>
        <dbReference type="Rhea" id="RHEA:24898"/>
        <dbReference type="ChEBI" id="CHEBI:33019"/>
        <dbReference type="ChEBI" id="CHEBI:37565"/>
        <dbReference type="ChEBI" id="CHEBI:58805"/>
        <dbReference type="EC" id="2.7.7.65"/>
    </reaction>
</comment>
<feature type="domain" description="GGDEF" evidence="6">
    <location>
        <begin position="520"/>
        <end position="657"/>
    </location>
</feature>
<dbReference type="InterPro" id="IPR050469">
    <property type="entry name" value="Diguanylate_Cyclase"/>
</dbReference>
<evidence type="ECO:0000313" key="7">
    <source>
        <dbReference type="EMBL" id="MFC5461431.1"/>
    </source>
</evidence>
<evidence type="ECO:0000256" key="3">
    <source>
        <dbReference type="SAM" id="Coils"/>
    </source>
</evidence>
<dbReference type="SUPFAM" id="SSF48452">
    <property type="entry name" value="TPR-like"/>
    <property type="match status" value="2"/>
</dbReference>
<keyword evidence="3" id="KW-0175">Coiled coil</keyword>
<dbReference type="Proteomes" id="UP001596050">
    <property type="component" value="Unassembled WGS sequence"/>
</dbReference>
<evidence type="ECO:0000259" key="6">
    <source>
        <dbReference type="PROSITE" id="PS50887"/>
    </source>
</evidence>
<proteinExistence type="predicted"/>
<protein>
    <recommendedName>
        <fullName evidence="1">diguanylate cyclase</fullName>
        <ecNumber evidence="1">2.7.7.65</ecNumber>
    </recommendedName>
</protein>
<dbReference type="SMART" id="SM00267">
    <property type="entry name" value="GGDEF"/>
    <property type="match status" value="1"/>
</dbReference>
<gene>
    <name evidence="7" type="ORF">ACFPN5_16595</name>
</gene>
<feature type="transmembrane region" description="Helical" evidence="4">
    <location>
        <begin position="440"/>
        <end position="459"/>
    </location>
</feature>
<dbReference type="Gene3D" id="3.30.70.270">
    <property type="match status" value="1"/>
</dbReference>
<feature type="signal peptide" evidence="5">
    <location>
        <begin position="1"/>
        <end position="35"/>
    </location>
</feature>
<keyword evidence="4" id="KW-0812">Transmembrane</keyword>
<dbReference type="InterPro" id="IPR043128">
    <property type="entry name" value="Rev_trsase/Diguanyl_cyclase"/>
</dbReference>
<feature type="coiled-coil region" evidence="3">
    <location>
        <begin position="410"/>
        <end position="439"/>
    </location>
</feature>
<evidence type="ECO:0000256" key="5">
    <source>
        <dbReference type="SAM" id="SignalP"/>
    </source>
</evidence>
<dbReference type="PROSITE" id="PS50887">
    <property type="entry name" value="GGDEF"/>
    <property type="match status" value="1"/>
</dbReference>
<keyword evidence="7" id="KW-0548">Nucleotidyltransferase</keyword>
<dbReference type="RefSeq" id="WP_379784878.1">
    <property type="nucleotide sequence ID" value="NZ_JBHSMU010000015.1"/>
</dbReference>
<dbReference type="SMART" id="SM00028">
    <property type="entry name" value="TPR"/>
    <property type="match status" value="4"/>
</dbReference>
<dbReference type="EMBL" id="JBHSMU010000015">
    <property type="protein sequence ID" value="MFC5461431.1"/>
    <property type="molecule type" value="Genomic_DNA"/>
</dbReference>
<dbReference type="PANTHER" id="PTHR45138:SF9">
    <property type="entry name" value="DIGUANYLATE CYCLASE DGCM-RELATED"/>
    <property type="match status" value="1"/>
</dbReference>
<dbReference type="Gene3D" id="1.25.40.10">
    <property type="entry name" value="Tetratricopeptide repeat domain"/>
    <property type="match status" value="2"/>
</dbReference>
<dbReference type="GO" id="GO:0052621">
    <property type="term" value="F:diguanylate cyclase activity"/>
    <property type="evidence" value="ECO:0007669"/>
    <property type="project" value="UniProtKB-EC"/>
</dbReference>
<dbReference type="EC" id="2.7.7.65" evidence="1"/>
<dbReference type="PANTHER" id="PTHR45138">
    <property type="entry name" value="REGULATORY COMPONENTS OF SENSORY TRANSDUCTION SYSTEM"/>
    <property type="match status" value="1"/>
</dbReference>